<evidence type="ECO:0000256" key="3">
    <source>
        <dbReference type="ARBA" id="ARBA00022824"/>
    </source>
</evidence>
<protein>
    <submittedName>
        <fullName evidence="8">BQ5605_C005g03594 protein</fullName>
    </submittedName>
</protein>
<evidence type="ECO:0000313" key="8">
    <source>
        <dbReference type="EMBL" id="SGY77277.1"/>
    </source>
</evidence>
<keyword evidence="3" id="KW-0256">Endoplasmic reticulum</keyword>
<dbReference type="STRING" id="796604.A0A2X0MY81"/>
<dbReference type="Proteomes" id="UP000249464">
    <property type="component" value="Unassembled WGS sequence"/>
</dbReference>
<dbReference type="InterPro" id="IPR024512">
    <property type="entry name" value="Ser_palmitoyltrfase_ssu-like"/>
</dbReference>
<gene>
    <name evidence="8" type="primary">BQ5605_C005g03594</name>
    <name evidence="8" type="ORF">BQ5605_C005G03594</name>
</gene>
<proteinExistence type="predicted"/>
<feature type="region of interest" description="Disordered" evidence="6">
    <location>
        <begin position="1"/>
        <end position="68"/>
    </location>
</feature>
<comment type="subcellular location">
    <subcellularLocation>
        <location evidence="1">Endoplasmic reticulum membrane</location>
        <topology evidence="1">Multi-pass membrane protein</topology>
    </subcellularLocation>
</comment>
<evidence type="ECO:0000256" key="4">
    <source>
        <dbReference type="ARBA" id="ARBA00022989"/>
    </source>
</evidence>
<feature type="compositionally biased region" description="Low complexity" evidence="6">
    <location>
        <begin position="8"/>
        <end position="17"/>
    </location>
</feature>
<accession>A0A2X0MY81</accession>
<evidence type="ECO:0000313" key="9">
    <source>
        <dbReference type="Proteomes" id="UP000249464"/>
    </source>
</evidence>
<keyword evidence="4 7" id="KW-1133">Transmembrane helix</keyword>
<name>A0A2X0MY81_9BASI</name>
<sequence>MGSKKRNSSSTTSTPSKPGQAQEEQQADSRSSPTSSSSSRSTSNSNSNSNAPTPTPTPQSSRQAVASMGATSKIASVSSVEIPHHSRRNPKKIGYIRSWIMWYEGTLAMSMFETWEKILLHSIALIFMLFFYIAVARYLPARLRLIQERVKWYITGSEGYNAANVIAAAKAGSMGSTQTP</sequence>
<keyword evidence="2 7" id="KW-0812">Transmembrane</keyword>
<evidence type="ECO:0000256" key="2">
    <source>
        <dbReference type="ARBA" id="ARBA00022692"/>
    </source>
</evidence>
<evidence type="ECO:0000256" key="1">
    <source>
        <dbReference type="ARBA" id="ARBA00004477"/>
    </source>
</evidence>
<organism evidence="8 9">
    <name type="scientific">Microbotryum silenes-dioicae</name>
    <dbReference type="NCBI Taxonomy" id="796604"/>
    <lineage>
        <taxon>Eukaryota</taxon>
        <taxon>Fungi</taxon>
        <taxon>Dikarya</taxon>
        <taxon>Basidiomycota</taxon>
        <taxon>Pucciniomycotina</taxon>
        <taxon>Microbotryomycetes</taxon>
        <taxon>Microbotryales</taxon>
        <taxon>Microbotryaceae</taxon>
        <taxon>Microbotryum</taxon>
    </lineage>
</organism>
<feature type="transmembrane region" description="Helical" evidence="7">
    <location>
        <begin position="118"/>
        <end position="139"/>
    </location>
</feature>
<reference evidence="8 9" key="1">
    <citation type="submission" date="2016-11" db="EMBL/GenBank/DDBJ databases">
        <authorList>
            <person name="Jaros S."/>
            <person name="Januszkiewicz K."/>
            <person name="Wedrychowicz H."/>
        </authorList>
    </citation>
    <scope>NUCLEOTIDE SEQUENCE [LARGE SCALE GENOMIC DNA]</scope>
</reference>
<evidence type="ECO:0000256" key="6">
    <source>
        <dbReference type="SAM" id="MobiDB-lite"/>
    </source>
</evidence>
<dbReference type="EMBL" id="FQNC01000047">
    <property type="protein sequence ID" value="SGY77277.1"/>
    <property type="molecule type" value="Genomic_DNA"/>
</dbReference>
<dbReference type="AlphaFoldDB" id="A0A2X0MY81"/>
<keyword evidence="5 7" id="KW-0472">Membrane</keyword>
<dbReference type="Pfam" id="PF11779">
    <property type="entry name" value="SPT_ssu-like"/>
    <property type="match status" value="1"/>
</dbReference>
<keyword evidence="9" id="KW-1185">Reference proteome</keyword>
<dbReference type="GO" id="GO:0005789">
    <property type="term" value="C:endoplasmic reticulum membrane"/>
    <property type="evidence" value="ECO:0007669"/>
    <property type="project" value="UniProtKB-SubCell"/>
</dbReference>
<evidence type="ECO:0000256" key="5">
    <source>
        <dbReference type="ARBA" id="ARBA00023136"/>
    </source>
</evidence>
<evidence type="ECO:0000256" key="7">
    <source>
        <dbReference type="SAM" id="Phobius"/>
    </source>
</evidence>
<feature type="compositionally biased region" description="Low complexity" evidence="6">
    <location>
        <begin position="29"/>
        <end position="64"/>
    </location>
</feature>